<feature type="non-terminal residue" evidence="2">
    <location>
        <position position="217"/>
    </location>
</feature>
<evidence type="ECO:0000256" key="1">
    <source>
        <dbReference type="SAM" id="SignalP"/>
    </source>
</evidence>
<organism evidence="2">
    <name type="scientific">uncultured Gemmatimonadaceae bacterium</name>
    <dbReference type="NCBI Taxonomy" id="246130"/>
    <lineage>
        <taxon>Bacteria</taxon>
        <taxon>Pseudomonadati</taxon>
        <taxon>Gemmatimonadota</taxon>
        <taxon>Gemmatimonadia</taxon>
        <taxon>Gemmatimonadales</taxon>
        <taxon>Gemmatimonadaceae</taxon>
        <taxon>environmental samples</taxon>
    </lineage>
</organism>
<protein>
    <submittedName>
        <fullName evidence="2">Uncharacterized protein</fullName>
    </submittedName>
</protein>
<dbReference type="EMBL" id="CADCTU010000468">
    <property type="protein sequence ID" value="CAA9320696.1"/>
    <property type="molecule type" value="Genomic_DNA"/>
</dbReference>
<feature type="signal peptide" evidence="1">
    <location>
        <begin position="1"/>
        <end position="28"/>
    </location>
</feature>
<proteinExistence type="predicted"/>
<dbReference type="AlphaFoldDB" id="A0A6J4L0T0"/>
<dbReference type="InterPro" id="IPR006311">
    <property type="entry name" value="TAT_signal"/>
</dbReference>
<accession>A0A6J4L0T0</accession>
<evidence type="ECO:0000313" key="2">
    <source>
        <dbReference type="EMBL" id="CAA9320696.1"/>
    </source>
</evidence>
<gene>
    <name evidence="2" type="ORF">AVDCRST_MAG11-1975</name>
</gene>
<name>A0A6J4L0T0_9BACT</name>
<feature type="chain" id="PRO_5026817237" evidence="1">
    <location>
        <begin position="29"/>
        <end position="217"/>
    </location>
</feature>
<sequence length="217" mass="22801">MRTDLIRRTVRRWAGACLAAAAFGSLSAAPARFPAVAPDARAELARAVGHFGAIAARPPATVTAETAIALGYLERLRLGLGSPFRLVDQARQDPRLAPATRHGVAWALLGHTLAGDSYEIDPAALDSERDSVGAARGAWHLRLIDRTVTAAGDPREGELAVRLGYSLGRGERSVSGALVAASAQAAALLRDRELARHDAVRLLDAARVSGVDPLLLV</sequence>
<dbReference type="PROSITE" id="PS51318">
    <property type="entry name" value="TAT"/>
    <property type="match status" value="1"/>
</dbReference>
<reference evidence="2" key="1">
    <citation type="submission" date="2020-02" db="EMBL/GenBank/DDBJ databases">
        <authorList>
            <person name="Meier V. D."/>
        </authorList>
    </citation>
    <scope>NUCLEOTIDE SEQUENCE</scope>
    <source>
        <strain evidence="2">AVDCRST_MAG11</strain>
    </source>
</reference>
<keyword evidence="1" id="KW-0732">Signal</keyword>